<keyword evidence="2" id="KW-0472">Membrane</keyword>
<keyword evidence="1" id="KW-0175">Coiled coil</keyword>
<accession>A0A1A9WQM8</accession>
<protein>
    <submittedName>
        <fullName evidence="3">Uncharacterized protein</fullName>
    </submittedName>
</protein>
<sequence length="129" mass="14988">MADDPVNQQQFMQDVAAAESPDGYINLGDPNNLNMPSLDEVLQLIEQMKDLSEEERENLRENLFKYTQTGMNVVSHSTWDYTIFLAMISLIMVVFVFFGYKLYVALKQRELRKEGKLKKKEMKKTAKTN</sequence>
<dbReference type="EnsemblMetazoa" id="GBRI028412-RA">
    <property type="protein sequence ID" value="GBRI028412-PA"/>
    <property type="gene ID" value="GBRI028412"/>
</dbReference>
<keyword evidence="2" id="KW-1133">Transmembrane helix</keyword>
<reference evidence="3" key="2">
    <citation type="submission" date="2020-05" db="UniProtKB">
        <authorList>
            <consortium name="EnsemblMetazoa"/>
        </authorList>
    </citation>
    <scope>IDENTIFICATION</scope>
    <source>
        <strain evidence="3">IAEA</strain>
    </source>
</reference>
<name>A0A1A9WQM8_9MUSC</name>
<keyword evidence="2" id="KW-0812">Transmembrane</keyword>
<evidence type="ECO:0000256" key="2">
    <source>
        <dbReference type="SAM" id="Phobius"/>
    </source>
</evidence>
<evidence type="ECO:0000313" key="3">
    <source>
        <dbReference type="EnsemblMetazoa" id="GBRI028412-PA"/>
    </source>
</evidence>
<dbReference type="VEuPathDB" id="VectorBase:GBRI028412"/>
<dbReference type="Proteomes" id="UP000091820">
    <property type="component" value="Unassembled WGS sequence"/>
</dbReference>
<proteinExistence type="predicted"/>
<organism evidence="3 4">
    <name type="scientific">Glossina brevipalpis</name>
    <dbReference type="NCBI Taxonomy" id="37001"/>
    <lineage>
        <taxon>Eukaryota</taxon>
        <taxon>Metazoa</taxon>
        <taxon>Ecdysozoa</taxon>
        <taxon>Arthropoda</taxon>
        <taxon>Hexapoda</taxon>
        <taxon>Insecta</taxon>
        <taxon>Pterygota</taxon>
        <taxon>Neoptera</taxon>
        <taxon>Endopterygota</taxon>
        <taxon>Diptera</taxon>
        <taxon>Brachycera</taxon>
        <taxon>Muscomorpha</taxon>
        <taxon>Hippoboscoidea</taxon>
        <taxon>Glossinidae</taxon>
        <taxon>Glossina</taxon>
    </lineage>
</organism>
<reference evidence="4" key="1">
    <citation type="submission" date="2014-03" db="EMBL/GenBank/DDBJ databases">
        <authorList>
            <person name="Aksoy S."/>
            <person name="Warren W."/>
            <person name="Wilson R.K."/>
        </authorList>
    </citation>
    <scope>NUCLEOTIDE SEQUENCE [LARGE SCALE GENOMIC DNA]</scope>
    <source>
        <strain evidence="4">IAEA</strain>
    </source>
</reference>
<feature type="coiled-coil region" evidence="1">
    <location>
        <begin position="38"/>
        <end position="69"/>
    </location>
</feature>
<keyword evidence="4" id="KW-1185">Reference proteome</keyword>
<dbReference type="AlphaFoldDB" id="A0A1A9WQM8"/>
<feature type="transmembrane region" description="Helical" evidence="2">
    <location>
        <begin position="81"/>
        <end position="103"/>
    </location>
</feature>
<evidence type="ECO:0000256" key="1">
    <source>
        <dbReference type="SAM" id="Coils"/>
    </source>
</evidence>
<evidence type="ECO:0000313" key="4">
    <source>
        <dbReference type="Proteomes" id="UP000091820"/>
    </source>
</evidence>